<dbReference type="Proteomes" id="UP001365846">
    <property type="component" value="Unassembled WGS sequence"/>
</dbReference>
<organism evidence="4 5">
    <name type="scientific">Variovorax ureilyticus</name>
    <dbReference type="NCBI Taxonomy" id="1836198"/>
    <lineage>
        <taxon>Bacteria</taxon>
        <taxon>Pseudomonadati</taxon>
        <taxon>Pseudomonadota</taxon>
        <taxon>Betaproteobacteria</taxon>
        <taxon>Burkholderiales</taxon>
        <taxon>Comamonadaceae</taxon>
        <taxon>Variovorax</taxon>
    </lineage>
</organism>
<dbReference type="InterPro" id="IPR002563">
    <property type="entry name" value="Flavin_Rdtase-like_dom"/>
</dbReference>
<sequence>MNAAQATSMSGAPHSLAIAAEPSAFRSAMRELAGGVSIVTVQVGHERTGFTATSVTSLSADPPTVIACVNRTSSSASLLLKTDRFGVSMLTHAQQQVANRFAGMNGVTGSQRYAAERWTQLTADGAPVMVDSAISLDCRIEDMIQKHSHWILVGRVMAIHRGEIEAPPLVYWRGGYHQLADCRA</sequence>
<evidence type="ECO:0000259" key="3">
    <source>
        <dbReference type="SMART" id="SM00903"/>
    </source>
</evidence>
<dbReference type="PANTHER" id="PTHR30466">
    <property type="entry name" value="FLAVIN REDUCTASE"/>
    <property type="match status" value="1"/>
</dbReference>
<comment type="caution">
    <text evidence="4">The sequence shown here is derived from an EMBL/GenBank/DDBJ whole genome shotgun (WGS) entry which is preliminary data.</text>
</comment>
<gene>
    <name evidence="4" type="ORF">WKW77_04385</name>
</gene>
<dbReference type="SUPFAM" id="SSF50475">
    <property type="entry name" value="FMN-binding split barrel"/>
    <property type="match status" value="1"/>
</dbReference>
<dbReference type="GO" id="GO:0016491">
    <property type="term" value="F:oxidoreductase activity"/>
    <property type="evidence" value="ECO:0007669"/>
    <property type="project" value="UniProtKB-KW"/>
</dbReference>
<dbReference type="PANTHER" id="PTHR30466:SF11">
    <property type="entry name" value="FLAVIN-DEPENDENT MONOOXYGENASE, REDUCTASE SUBUNIT HSAB"/>
    <property type="match status" value="1"/>
</dbReference>
<dbReference type="SMART" id="SM00903">
    <property type="entry name" value="Flavin_Reduct"/>
    <property type="match status" value="1"/>
</dbReference>
<evidence type="ECO:0000256" key="1">
    <source>
        <dbReference type="ARBA" id="ARBA00008898"/>
    </source>
</evidence>
<keyword evidence="2 4" id="KW-0560">Oxidoreductase</keyword>
<dbReference type="Pfam" id="PF01613">
    <property type="entry name" value="Flavin_Reduct"/>
    <property type="match status" value="1"/>
</dbReference>
<name>A0ABU8V9F6_9BURK</name>
<dbReference type="EMBL" id="JBBKZU010000002">
    <property type="protein sequence ID" value="MEJ8810292.1"/>
    <property type="molecule type" value="Genomic_DNA"/>
</dbReference>
<dbReference type="InterPro" id="IPR050268">
    <property type="entry name" value="NADH-dep_flavin_reductase"/>
</dbReference>
<dbReference type="Gene3D" id="2.30.110.10">
    <property type="entry name" value="Electron Transport, Fmn-binding Protein, Chain A"/>
    <property type="match status" value="1"/>
</dbReference>
<dbReference type="InterPro" id="IPR012349">
    <property type="entry name" value="Split_barrel_FMN-bd"/>
</dbReference>
<evidence type="ECO:0000313" key="5">
    <source>
        <dbReference type="Proteomes" id="UP001365846"/>
    </source>
</evidence>
<dbReference type="RefSeq" id="WP_340355619.1">
    <property type="nucleotide sequence ID" value="NZ_JBBKZU010000002.1"/>
</dbReference>
<evidence type="ECO:0000313" key="4">
    <source>
        <dbReference type="EMBL" id="MEJ8810292.1"/>
    </source>
</evidence>
<keyword evidence="5" id="KW-1185">Reference proteome</keyword>
<evidence type="ECO:0000256" key="2">
    <source>
        <dbReference type="ARBA" id="ARBA00023002"/>
    </source>
</evidence>
<feature type="domain" description="Flavin reductase like" evidence="3">
    <location>
        <begin position="29"/>
        <end position="178"/>
    </location>
</feature>
<dbReference type="EC" id="1.-.-.-" evidence="4"/>
<proteinExistence type="inferred from homology"/>
<protein>
    <submittedName>
        <fullName evidence="4">Flavin reductase family protein</fullName>
        <ecNumber evidence="4">1.-.-.-</ecNumber>
    </submittedName>
</protein>
<reference evidence="4 5" key="1">
    <citation type="submission" date="2024-03" db="EMBL/GenBank/DDBJ databases">
        <title>Novel species of the genus Variovorax.</title>
        <authorList>
            <person name="Liu Q."/>
            <person name="Xin Y.-H."/>
        </authorList>
    </citation>
    <scope>NUCLEOTIDE SEQUENCE [LARGE SCALE GENOMIC DNA]</scope>
    <source>
        <strain evidence="4 5">KACC 18899</strain>
    </source>
</reference>
<comment type="similarity">
    <text evidence="1">Belongs to the non-flavoprotein flavin reductase family.</text>
</comment>
<accession>A0ABU8V9F6</accession>